<dbReference type="InterPro" id="IPR025659">
    <property type="entry name" value="Tubby-like_C"/>
</dbReference>
<dbReference type="Proteomes" id="UP000320333">
    <property type="component" value="Unassembled WGS sequence"/>
</dbReference>
<evidence type="ECO:0000256" key="1">
    <source>
        <dbReference type="ARBA" id="ARBA00007129"/>
    </source>
</evidence>
<feature type="compositionally biased region" description="Acidic residues" evidence="2">
    <location>
        <begin position="28"/>
        <end position="42"/>
    </location>
</feature>
<dbReference type="Gene3D" id="3.20.90.10">
    <property type="entry name" value="Tubby Protein, Chain A"/>
    <property type="match status" value="1"/>
</dbReference>
<dbReference type="EMBL" id="QEAP01000007">
    <property type="protein sequence ID" value="TPX78187.1"/>
    <property type="molecule type" value="Genomic_DNA"/>
</dbReference>
<comment type="similarity">
    <text evidence="1">Belongs to the TUB family.</text>
</comment>
<dbReference type="GO" id="GO:0005929">
    <property type="term" value="C:cilium"/>
    <property type="evidence" value="ECO:0007669"/>
    <property type="project" value="TreeGrafter"/>
</dbReference>
<evidence type="ECO:0000259" key="3">
    <source>
        <dbReference type="Pfam" id="PF01167"/>
    </source>
</evidence>
<dbReference type="AlphaFoldDB" id="A0A507FTS4"/>
<keyword evidence="5" id="KW-1185">Reference proteome</keyword>
<reference evidence="4 5" key="1">
    <citation type="journal article" date="2019" name="Sci. Rep.">
        <title>Comparative genomics of chytrid fungi reveal insights into the obligate biotrophic and pathogenic lifestyle of Synchytrium endobioticum.</title>
        <authorList>
            <person name="van de Vossenberg B.T.L.H."/>
            <person name="Warris S."/>
            <person name="Nguyen H.D.T."/>
            <person name="van Gent-Pelzer M.P.E."/>
            <person name="Joly D.L."/>
            <person name="van de Geest H.C."/>
            <person name="Bonants P.J.M."/>
            <person name="Smith D.S."/>
            <person name="Levesque C.A."/>
            <person name="van der Lee T.A.J."/>
        </authorList>
    </citation>
    <scope>NUCLEOTIDE SEQUENCE [LARGE SCALE GENOMIC DNA]</scope>
    <source>
        <strain evidence="4 5">CBS 675.73</strain>
    </source>
</reference>
<dbReference type="GO" id="GO:0061512">
    <property type="term" value="P:protein localization to cilium"/>
    <property type="evidence" value="ECO:0007669"/>
    <property type="project" value="TreeGrafter"/>
</dbReference>
<dbReference type="PANTHER" id="PTHR16517">
    <property type="entry name" value="TUBBY-RELATED"/>
    <property type="match status" value="1"/>
</dbReference>
<organism evidence="4 5">
    <name type="scientific">Chytriomyces confervae</name>
    <dbReference type="NCBI Taxonomy" id="246404"/>
    <lineage>
        <taxon>Eukaryota</taxon>
        <taxon>Fungi</taxon>
        <taxon>Fungi incertae sedis</taxon>
        <taxon>Chytridiomycota</taxon>
        <taxon>Chytridiomycota incertae sedis</taxon>
        <taxon>Chytridiomycetes</taxon>
        <taxon>Chytridiales</taxon>
        <taxon>Chytriomycetaceae</taxon>
        <taxon>Chytriomyces</taxon>
    </lineage>
</organism>
<feature type="region of interest" description="Disordered" evidence="2">
    <location>
        <begin position="27"/>
        <end position="52"/>
    </location>
</feature>
<feature type="domain" description="Tubby C-terminal" evidence="3">
    <location>
        <begin position="115"/>
        <end position="352"/>
    </location>
</feature>
<dbReference type="PANTHER" id="PTHR16517:SF7">
    <property type="entry name" value="PROTEIN KING TUBBY"/>
    <property type="match status" value="1"/>
</dbReference>
<dbReference type="InterPro" id="IPR000007">
    <property type="entry name" value="Tubby_C"/>
</dbReference>
<name>A0A507FTS4_9FUNG</name>
<dbReference type="PRINTS" id="PR01573">
    <property type="entry name" value="SUPERTUBBY"/>
</dbReference>
<gene>
    <name evidence="4" type="ORF">CcCBS67573_g00504</name>
</gene>
<dbReference type="SUPFAM" id="SSF54518">
    <property type="entry name" value="Tubby C-terminal domain-like"/>
    <property type="match status" value="1"/>
</dbReference>
<dbReference type="Pfam" id="PF01167">
    <property type="entry name" value="Tub"/>
    <property type="match status" value="1"/>
</dbReference>
<dbReference type="OrthoDB" id="8775810at2759"/>
<protein>
    <recommendedName>
        <fullName evidence="3">Tubby C-terminal domain-containing protein</fullName>
    </recommendedName>
</protein>
<evidence type="ECO:0000313" key="5">
    <source>
        <dbReference type="Proteomes" id="UP000320333"/>
    </source>
</evidence>
<accession>A0A507FTS4</accession>
<comment type="caution">
    <text evidence="4">The sequence shown here is derived from an EMBL/GenBank/DDBJ whole genome shotgun (WGS) entry which is preliminary data.</text>
</comment>
<evidence type="ECO:0000313" key="4">
    <source>
        <dbReference type="EMBL" id="TPX78187.1"/>
    </source>
</evidence>
<proteinExistence type="inferred from homology"/>
<dbReference type="STRING" id="246404.A0A507FTS4"/>
<evidence type="ECO:0000256" key="2">
    <source>
        <dbReference type="SAM" id="MobiDB-lite"/>
    </source>
</evidence>
<sequence>MSDTSASAVMNQRLRMASSSALRVVYSADDESDENDDIETVSDDPPAMARSESQNDLFQPVNPMVVLGPQHVPAFPPRVRRPPIHRPGQEFDAFEHHFESTLPCPEDQLPAFALKPVPPSQEIKCKISRKRAIASGGRSYPSYELYIQDEDREVFLLSARKRNYISKSSHYVISTKRLNECTGDSVVAHVRSNFIGTAFSIHDNAESSSKMKFGVHEEFGAVLYEPNILGVKGPRKMTVILPAMSKDGQRVPLRPQNERETLLLRGRQDIDNTIHVMHNKTPQWNAETESFVLNFNTRVTMASVKNFQIVHDHDLDYILMQFGRVESDKFTMDFKYPMTAVQAFGIALTSFDAKLACE</sequence>